<evidence type="ECO:0000256" key="3">
    <source>
        <dbReference type="RuleBase" id="RU004466"/>
    </source>
</evidence>
<comment type="caution">
    <text evidence="5">The sequence shown here is derived from an EMBL/GenBank/DDBJ whole genome shotgun (WGS) entry which is preliminary data.</text>
</comment>
<gene>
    <name evidence="5" type="ORF">KVV02_008155</name>
</gene>
<comment type="similarity">
    <text evidence="3">Belongs to the FPP/GGPP synthase family.</text>
</comment>
<dbReference type="PROSITE" id="PS00723">
    <property type="entry name" value="POLYPRENYL_SYNTHASE_1"/>
    <property type="match status" value="1"/>
</dbReference>
<reference evidence="5" key="1">
    <citation type="submission" date="2021-07" db="EMBL/GenBank/DDBJ databases">
        <title>Draft genome of Mortierella alpina, strain LL118, isolated from an aspen leaf litter sample.</title>
        <authorList>
            <person name="Yang S."/>
            <person name="Vinatzer B.A."/>
        </authorList>
    </citation>
    <scope>NUCLEOTIDE SEQUENCE</scope>
    <source>
        <strain evidence="5">LL118</strain>
    </source>
</reference>
<keyword evidence="4" id="KW-0732">Signal</keyword>
<dbReference type="SFLD" id="SFLDS00005">
    <property type="entry name" value="Isoprenoid_Synthase_Type_I"/>
    <property type="match status" value="1"/>
</dbReference>
<feature type="chain" id="PRO_5040428532" description="Geranylgeranyl pyrophosphate synthase" evidence="4">
    <location>
        <begin position="19"/>
        <end position="436"/>
    </location>
</feature>
<dbReference type="SUPFAM" id="SSF48576">
    <property type="entry name" value="Terpenoid synthases"/>
    <property type="match status" value="1"/>
</dbReference>
<proteinExistence type="inferred from homology"/>
<keyword evidence="2" id="KW-0460">Magnesium</keyword>
<evidence type="ECO:0000313" key="5">
    <source>
        <dbReference type="EMBL" id="KAG9321992.1"/>
    </source>
</evidence>
<dbReference type="InterPro" id="IPR000092">
    <property type="entry name" value="Polyprenyl_synt"/>
</dbReference>
<protein>
    <recommendedName>
        <fullName evidence="7">Geranylgeranyl pyrophosphate synthase</fullName>
    </recommendedName>
</protein>
<evidence type="ECO:0000313" key="6">
    <source>
        <dbReference type="Proteomes" id="UP000717515"/>
    </source>
</evidence>
<keyword evidence="3" id="KW-0808">Transferase</keyword>
<dbReference type="Pfam" id="PF00348">
    <property type="entry name" value="polyprenyl_synt"/>
    <property type="match status" value="1"/>
</dbReference>
<evidence type="ECO:0008006" key="7">
    <source>
        <dbReference type="Google" id="ProtNLM"/>
    </source>
</evidence>
<dbReference type="Gene3D" id="1.10.600.10">
    <property type="entry name" value="Farnesyl Diphosphate Synthase"/>
    <property type="match status" value="1"/>
</dbReference>
<dbReference type="AlphaFoldDB" id="A0A9P8A0A2"/>
<keyword evidence="1" id="KW-0479">Metal-binding</keyword>
<evidence type="ECO:0000256" key="2">
    <source>
        <dbReference type="ARBA" id="ARBA00022842"/>
    </source>
</evidence>
<dbReference type="Proteomes" id="UP000717515">
    <property type="component" value="Unassembled WGS sequence"/>
</dbReference>
<dbReference type="PANTHER" id="PTHR12001">
    <property type="entry name" value="GERANYLGERANYL PYROPHOSPHATE SYNTHASE"/>
    <property type="match status" value="1"/>
</dbReference>
<dbReference type="InterPro" id="IPR033749">
    <property type="entry name" value="Polyprenyl_synt_CS"/>
</dbReference>
<sequence length="436" mass="49247">MGWVKWTSPLVTLLPVSMQTCRHEGVPRRCLARGRVALSHDDMISPFPLYSPKKSAKPFFTLRFFSLLSSSPSLFSGSFSQTQTLSPIRCILHPSVVIMAIPSVYPTSHDEPALLEPYTYICSNPGKEMRTELIEAFNIWIKVPVQELAIITRIVKMLHTSSLLIDDIEDDSVLRRGEPVAHKIFGVPATINCANYVYFQALAELTKIPNPKMLTIFTEELLCLHRGQGMELLWRDSLTCPTEEEYIAMVNDSKSATCDYPLRAQISQTGGLLRLAVKLMQAAGDCTVDYVPMVELIGIHFQIRDDYLNLQSSQYSANKGFCEDLTEGKFSYPIIHSIRADPGSRKLLNILKQKPTEPELKIYAVSLMNATKTFEYCRKQMSVYEQRVREEIKRLGGNSRLERIVDLLSVPAPEEDANKNVVPIFEPVLQNSQVKI</sequence>
<dbReference type="PROSITE" id="PS00444">
    <property type="entry name" value="POLYPRENYL_SYNTHASE_2"/>
    <property type="match status" value="1"/>
</dbReference>
<dbReference type="InterPro" id="IPR008949">
    <property type="entry name" value="Isoprenoid_synthase_dom_sf"/>
</dbReference>
<name>A0A9P8A0A2_MORAP</name>
<dbReference type="EMBL" id="JAIFTL010000171">
    <property type="protein sequence ID" value="KAG9321992.1"/>
    <property type="molecule type" value="Genomic_DNA"/>
</dbReference>
<organism evidence="5 6">
    <name type="scientific">Mortierella alpina</name>
    <name type="common">Oleaginous fungus</name>
    <name type="synonym">Mortierella renispora</name>
    <dbReference type="NCBI Taxonomy" id="64518"/>
    <lineage>
        <taxon>Eukaryota</taxon>
        <taxon>Fungi</taxon>
        <taxon>Fungi incertae sedis</taxon>
        <taxon>Mucoromycota</taxon>
        <taxon>Mortierellomycotina</taxon>
        <taxon>Mortierellomycetes</taxon>
        <taxon>Mortierellales</taxon>
        <taxon>Mortierellaceae</taxon>
        <taxon>Mortierella</taxon>
    </lineage>
</organism>
<dbReference type="GO" id="GO:0046872">
    <property type="term" value="F:metal ion binding"/>
    <property type="evidence" value="ECO:0007669"/>
    <property type="project" value="UniProtKB-KW"/>
</dbReference>
<dbReference type="GO" id="GO:0008299">
    <property type="term" value="P:isoprenoid biosynthetic process"/>
    <property type="evidence" value="ECO:0007669"/>
    <property type="project" value="InterPro"/>
</dbReference>
<dbReference type="GO" id="GO:0004659">
    <property type="term" value="F:prenyltransferase activity"/>
    <property type="evidence" value="ECO:0007669"/>
    <property type="project" value="InterPro"/>
</dbReference>
<evidence type="ECO:0000256" key="1">
    <source>
        <dbReference type="ARBA" id="ARBA00022723"/>
    </source>
</evidence>
<feature type="signal peptide" evidence="4">
    <location>
        <begin position="1"/>
        <end position="18"/>
    </location>
</feature>
<accession>A0A9P8A0A2</accession>
<dbReference type="PANTHER" id="PTHR12001:SF44">
    <property type="entry name" value="GERANYLGERANYL PYROPHOSPHATE SYNTHASE"/>
    <property type="match status" value="1"/>
</dbReference>
<dbReference type="CDD" id="cd00685">
    <property type="entry name" value="Trans_IPPS_HT"/>
    <property type="match status" value="1"/>
</dbReference>
<evidence type="ECO:0000256" key="4">
    <source>
        <dbReference type="SAM" id="SignalP"/>
    </source>
</evidence>